<proteinExistence type="predicted"/>
<protein>
    <submittedName>
        <fullName evidence="1">Uncharacterized protein</fullName>
    </submittedName>
</protein>
<evidence type="ECO:0000313" key="1">
    <source>
        <dbReference type="EMBL" id="SVD40864.1"/>
    </source>
</evidence>
<reference evidence="1" key="1">
    <citation type="submission" date="2018-05" db="EMBL/GenBank/DDBJ databases">
        <authorList>
            <person name="Lanie J.A."/>
            <person name="Ng W.-L."/>
            <person name="Kazmierczak K.M."/>
            <person name="Andrzejewski T.M."/>
            <person name="Davidsen T.M."/>
            <person name="Wayne K.J."/>
            <person name="Tettelin H."/>
            <person name="Glass J.I."/>
            <person name="Rusch D."/>
            <person name="Podicherti R."/>
            <person name="Tsui H.-C.T."/>
            <person name="Winkler M.E."/>
        </authorList>
    </citation>
    <scope>NUCLEOTIDE SEQUENCE</scope>
</reference>
<dbReference type="AlphaFoldDB" id="A0A382V2Z8"/>
<gene>
    <name evidence="1" type="ORF">METZ01_LOCUS393718</name>
</gene>
<sequence length="61" mass="6768">QWTRFVEGSRTGTGPSLIDLDTIEGLTEASSPIKQLLIPRYHLSLQTFFEAYANLDKAQAA</sequence>
<name>A0A382V2Z8_9ZZZZ</name>
<dbReference type="EMBL" id="UINC01148782">
    <property type="protein sequence ID" value="SVD40864.1"/>
    <property type="molecule type" value="Genomic_DNA"/>
</dbReference>
<organism evidence="1">
    <name type="scientific">marine metagenome</name>
    <dbReference type="NCBI Taxonomy" id="408172"/>
    <lineage>
        <taxon>unclassified sequences</taxon>
        <taxon>metagenomes</taxon>
        <taxon>ecological metagenomes</taxon>
    </lineage>
</organism>
<accession>A0A382V2Z8</accession>
<feature type="non-terminal residue" evidence="1">
    <location>
        <position position="1"/>
    </location>
</feature>